<proteinExistence type="predicted"/>
<name>A0ABN7VWQ7_GIGMA</name>
<feature type="compositionally biased region" description="Polar residues" evidence="1">
    <location>
        <begin position="29"/>
        <end position="45"/>
    </location>
</feature>
<keyword evidence="3" id="KW-1185">Reference proteome</keyword>
<organism evidence="2 3">
    <name type="scientific">Gigaspora margarita</name>
    <dbReference type="NCBI Taxonomy" id="4874"/>
    <lineage>
        <taxon>Eukaryota</taxon>
        <taxon>Fungi</taxon>
        <taxon>Fungi incertae sedis</taxon>
        <taxon>Mucoromycota</taxon>
        <taxon>Glomeromycotina</taxon>
        <taxon>Glomeromycetes</taxon>
        <taxon>Diversisporales</taxon>
        <taxon>Gigasporaceae</taxon>
        <taxon>Gigaspora</taxon>
    </lineage>
</organism>
<sequence length="199" mass="22229">PTLDTTLPNTTLSIHLPLEENHSAESGHITETPTNSQLTSSTKQANIDHQDLQSPNSSPIRFLPNNPYVEKELTDDHHAENILPHNQDMEYQTTKYSTDKGVDTSSPIVQMISSCINALGNNCFIDIDNAVFLNSRSNHYNVQQQDSDVHIETQSNVMVDEDPLTKSVFIAKRYGTIIVVQEAKVVKSNMIGLTLLKER</sequence>
<dbReference type="Proteomes" id="UP000789901">
    <property type="component" value="Unassembled WGS sequence"/>
</dbReference>
<protein>
    <submittedName>
        <fullName evidence="2">26951_t:CDS:1</fullName>
    </submittedName>
</protein>
<dbReference type="EMBL" id="CAJVQB010024446">
    <property type="protein sequence ID" value="CAG8804162.1"/>
    <property type="molecule type" value="Genomic_DNA"/>
</dbReference>
<evidence type="ECO:0000313" key="2">
    <source>
        <dbReference type="EMBL" id="CAG8804162.1"/>
    </source>
</evidence>
<feature type="non-terminal residue" evidence="2">
    <location>
        <position position="1"/>
    </location>
</feature>
<reference evidence="2 3" key="1">
    <citation type="submission" date="2021-06" db="EMBL/GenBank/DDBJ databases">
        <authorList>
            <person name="Kallberg Y."/>
            <person name="Tangrot J."/>
            <person name="Rosling A."/>
        </authorList>
    </citation>
    <scope>NUCLEOTIDE SEQUENCE [LARGE SCALE GENOMIC DNA]</scope>
    <source>
        <strain evidence="2 3">120-4 pot B 10/14</strain>
    </source>
</reference>
<accession>A0ABN7VWQ7</accession>
<comment type="caution">
    <text evidence="2">The sequence shown here is derived from an EMBL/GenBank/DDBJ whole genome shotgun (WGS) entry which is preliminary data.</text>
</comment>
<evidence type="ECO:0000313" key="3">
    <source>
        <dbReference type="Proteomes" id="UP000789901"/>
    </source>
</evidence>
<gene>
    <name evidence="2" type="ORF">GMARGA_LOCUS23797</name>
</gene>
<feature type="region of interest" description="Disordered" evidence="1">
    <location>
        <begin position="23"/>
        <end position="45"/>
    </location>
</feature>
<evidence type="ECO:0000256" key="1">
    <source>
        <dbReference type="SAM" id="MobiDB-lite"/>
    </source>
</evidence>